<reference evidence="2 3" key="1">
    <citation type="submission" date="2019-06" db="EMBL/GenBank/DDBJ databases">
        <authorList>
            <person name="Livingstone P."/>
            <person name="Whitworth D."/>
        </authorList>
    </citation>
    <scope>NUCLEOTIDE SEQUENCE [LARGE SCALE GENOMIC DNA]</scope>
    <source>
        <strain evidence="2 3">AM401</strain>
    </source>
</reference>
<evidence type="ECO:0000256" key="1">
    <source>
        <dbReference type="SAM" id="MobiDB-lite"/>
    </source>
</evidence>
<comment type="caution">
    <text evidence="2">The sequence shown here is derived from an EMBL/GenBank/DDBJ whole genome shotgun (WGS) entry which is preliminary data.</text>
</comment>
<feature type="compositionally biased region" description="Basic and acidic residues" evidence="1">
    <location>
        <begin position="20"/>
        <end position="31"/>
    </location>
</feature>
<protein>
    <submittedName>
        <fullName evidence="2">Uncharacterized protein</fullName>
    </submittedName>
</protein>
<proteinExistence type="predicted"/>
<dbReference type="EMBL" id="VIFM01000096">
    <property type="protein sequence ID" value="TQF13559.1"/>
    <property type="molecule type" value="Genomic_DNA"/>
</dbReference>
<feature type="region of interest" description="Disordered" evidence="1">
    <location>
        <begin position="1"/>
        <end position="80"/>
    </location>
</feature>
<dbReference type="RefSeq" id="WP_141644735.1">
    <property type="nucleotide sequence ID" value="NZ_VIFM01000096.1"/>
</dbReference>
<sequence>MAHQDKPDDVPRNAASDSDYVEHIEHVEATRPEPWPGMRGRSLGDEHDLPTGTSREQQASVTCEQRRLEEEARREEPTRQ</sequence>
<feature type="compositionally biased region" description="Basic and acidic residues" evidence="1">
    <location>
        <begin position="1"/>
        <end position="11"/>
    </location>
</feature>
<name>A0A540WX29_9BACT</name>
<feature type="compositionally biased region" description="Polar residues" evidence="1">
    <location>
        <begin position="51"/>
        <end position="63"/>
    </location>
</feature>
<gene>
    <name evidence="2" type="ORF">FJV41_23305</name>
</gene>
<dbReference type="AlphaFoldDB" id="A0A540WX29"/>
<feature type="compositionally biased region" description="Basic and acidic residues" evidence="1">
    <location>
        <begin position="64"/>
        <end position="80"/>
    </location>
</feature>
<evidence type="ECO:0000313" key="3">
    <source>
        <dbReference type="Proteomes" id="UP000315369"/>
    </source>
</evidence>
<evidence type="ECO:0000313" key="2">
    <source>
        <dbReference type="EMBL" id="TQF13559.1"/>
    </source>
</evidence>
<dbReference type="OrthoDB" id="5521660at2"/>
<accession>A0A540WX29</accession>
<keyword evidence="3" id="KW-1185">Reference proteome</keyword>
<dbReference type="Proteomes" id="UP000315369">
    <property type="component" value="Unassembled WGS sequence"/>
</dbReference>
<organism evidence="2 3">
    <name type="scientific">Myxococcus llanfairpwllgwyngyllgogerychwyrndrobwllllantysiliogogogochensis</name>
    <dbReference type="NCBI Taxonomy" id="2590453"/>
    <lineage>
        <taxon>Bacteria</taxon>
        <taxon>Pseudomonadati</taxon>
        <taxon>Myxococcota</taxon>
        <taxon>Myxococcia</taxon>
        <taxon>Myxococcales</taxon>
        <taxon>Cystobacterineae</taxon>
        <taxon>Myxococcaceae</taxon>
        <taxon>Myxococcus</taxon>
    </lineage>
</organism>